<dbReference type="AlphaFoldDB" id="A0A6J6N6U1"/>
<organism evidence="1">
    <name type="scientific">freshwater metagenome</name>
    <dbReference type="NCBI Taxonomy" id="449393"/>
    <lineage>
        <taxon>unclassified sequences</taxon>
        <taxon>metagenomes</taxon>
        <taxon>ecological metagenomes</taxon>
    </lineage>
</organism>
<reference evidence="1" key="1">
    <citation type="submission" date="2020-05" db="EMBL/GenBank/DDBJ databases">
        <authorList>
            <person name="Chiriac C."/>
            <person name="Salcher M."/>
            <person name="Ghai R."/>
            <person name="Kavagutti S V."/>
        </authorList>
    </citation>
    <scope>NUCLEOTIDE SEQUENCE</scope>
</reference>
<proteinExistence type="predicted"/>
<evidence type="ECO:0000313" key="1">
    <source>
        <dbReference type="EMBL" id="CAB4682361.1"/>
    </source>
</evidence>
<protein>
    <submittedName>
        <fullName evidence="1">Unannotated protein</fullName>
    </submittedName>
</protein>
<dbReference type="EMBL" id="CAFBPY010000110">
    <property type="protein sequence ID" value="CAB5038505.1"/>
    <property type="molecule type" value="Genomic_DNA"/>
</dbReference>
<name>A0A6J6N6U1_9ZZZZ</name>
<gene>
    <name evidence="1" type="ORF">UFOPK2360_00649</name>
    <name evidence="2" type="ORF">UFOPK4209_00751</name>
</gene>
<sequence length="74" mass="7738">MDATISLNNCRSSPRLIASTFAPIKRVLYFAKIPASCNEIAALRAVCPPNVAKIASGRSLAITFSTNSGVIGSI</sequence>
<evidence type="ECO:0000313" key="2">
    <source>
        <dbReference type="EMBL" id="CAB5038505.1"/>
    </source>
</evidence>
<dbReference type="EMBL" id="CAEZXH010000030">
    <property type="protein sequence ID" value="CAB4682361.1"/>
    <property type="molecule type" value="Genomic_DNA"/>
</dbReference>
<accession>A0A6J6N6U1</accession>